<dbReference type="InterPro" id="IPR016032">
    <property type="entry name" value="Sig_transdc_resp-reg_C-effctor"/>
</dbReference>
<dbReference type="InterPro" id="IPR011990">
    <property type="entry name" value="TPR-like_helical_dom_sf"/>
</dbReference>
<dbReference type="Pfam" id="PF13191">
    <property type="entry name" value="AAA_16"/>
    <property type="match status" value="1"/>
</dbReference>
<name>A0ABX1S8N4_9PSEU</name>
<dbReference type="Gene3D" id="1.25.40.10">
    <property type="entry name" value="Tetratricopeptide repeat domain"/>
    <property type="match status" value="2"/>
</dbReference>
<organism evidence="2 3">
    <name type="scientific">Pseudonocardia acidicola</name>
    <dbReference type="NCBI Taxonomy" id="2724939"/>
    <lineage>
        <taxon>Bacteria</taxon>
        <taxon>Bacillati</taxon>
        <taxon>Actinomycetota</taxon>
        <taxon>Actinomycetes</taxon>
        <taxon>Pseudonocardiales</taxon>
        <taxon>Pseudonocardiaceae</taxon>
        <taxon>Pseudonocardia</taxon>
    </lineage>
</organism>
<gene>
    <name evidence="2" type="ORF">HF526_11475</name>
</gene>
<dbReference type="InterPro" id="IPR036388">
    <property type="entry name" value="WH-like_DNA-bd_sf"/>
</dbReference>
<dbReference type="SUPFAM" id="SSF48452">
    <property type="entry name" value="TPR-like"/>
    <property type="match status" value="1"/>
</dbReference>
<dbReference type="InterPro" id="IPR027417">
    <property type="entry name" value="P-loop_NTPase"/>
</dbReference>
<reference evidence="2 3" key="1">
    <citation type="submission" date="2020-04" db="EMBL/GenBank/DDBJ databases">
        <authorList>
            <person name="Klaysubun C."/>
            <person name="Duangmal K."/>
            <person name="Lipun K."/>
        </authorList>
    </citation>
    <scope>NUCLEOTIDE SEQUENCE [LARGE SCALE GENOMIC DNA]</scope>
    <source>
        <strain evidence="2 3">K10HN5</strain>
    </source>
</reference>
<dbReference type="InterPro" id="IPR051677">
    <property type="entry name" value="AfsR-DnrI-RedD_regulator"/>
</dbReference>
<evidence type="ECO:0000313" key="3">
    <source>
        <dbReference type="Proteomes" id="UP000820669"/>
    </source>
</evidence>
<dbReference type="Proteomes" id="UP000820669">
    <property type="component" value="Unassembled WGS sequence"/>
</dbReference>
<dbReference type="InterPro" id="IPR041664">
    <property type="entry name" value="AAA_16"/>
</dbReference>
<keyword evidence="3" id="KW-1185">Reference proteome</keyword>
<dbReference type="SUPFAM" id="SSF46894">
    <property type="entry name" value="C-terminal effector domain of the bipartite response regulators"/>
    <property type="match status" value="1"/>
</dbReference>
<dbReference type="RefSeq" id="WP_169381374.1">
    <property type="nucleotide sequence ID" value="NZ_JAAXLA010000017.1"/>
</dbReference>
<proteinExistence type="predicted"/>
<dbReference type="Gene3D" id="1.10.10.10">
    <property type="entry name" value="Winged helix-like DNA-binding domain superfamily/Winged helix DNA-binding domain"/>
    <property type="match status" value="1"/>
</dbReference>
<dbReference type="Pfam" id="PF03704">
    <property type="entry name" value="BTAD"/>
    <property type="match status" value="1"/>
</dbReference>
<feature type="domain" description="Bacterial transcriptional activator" evidence="1">
    <location>
        <begin position="98"/>
        <end position="242"/>
    </location>
</feature>
<dbReference type="EMBL" id="JAAXLA010000017">
    <property type="protein sequence ID" value="NMH97926.1"/>
    <property type="molecule type" value="Genomic_DNA"/>
</dbReference>
<dbReference type="SMART" id="SM01043">
    <property type="entry name" value="BTAD"/>
    <property type="match status" value="1"/>
</dbReference>
<dbReference type="SUPFAM" id="SSF52540">
    <property type="entry name" value="P-loop containing nucleoside triphosphate hydrolases"/>
    <property type="match status" value="1"/>
</dbReference>
<evidence type="ECO:0000259" key="1">
    <source>
        <dbReference type="SMART" id="SM01043"/>
    </source>
</evidence>
<evidence type="ECO:0000313" key="2">
    <source>
        <dbReference type="EMBL" id="NMH97926.1"/>
    </source>
</evidence>
<protein>
    <submittedName>
        <fullName evidence="2">AAA family ATPase</fullName>
    </submittedName>
</protein>
<dbReference type="PANTHER" id="PTHR35807">
    <property type="entry name" value="TRANSCRIPTIONAL REGULATOR REDD-RELATED"/>
    <property type="match status" value="1"/>
</dbReference>
<dbReference type="InterPro" id="IPR005158">
    <property type="entry name" value="BTAD"/>
</dbReference>
<comment type="caution">
    <text evidence="2">The sequence shown here is derived from an EMBL/GenBank/DDBJ whole genome shotgun (WGS) entry which is preliminary data.</text>
</comment>
<accession>A0ABX1S8N4</accession>
<sequence>MLEIRVLSEQRVVGGPASGGRPPSSRALALLAYLVLHAGAPQARSRLAGLFWPDSGESQARTNLRRELHNLRSLLGDDPSLVVESASLRWQDTPSCRVDVRVFAVEREAALAARSAQDRDGRLLHAEAAIAEYRGELLPGMHDDWVHDQRERLRRECVDLCDVAVGIRRDRGQRIRAAEIARRRIRLEPLEEAGYRALMELQAASGDLAAAISTYHRCAALLEQELGVGPDPETTAMVERLLGRRGGSAPARAVAAGGSRRIGAAGAGLIGRDREVGLLLQRWHQAGCGSSGLVVVSGEAGVGKSRLVAELTAVAGADGAVVATTRCFALSGRLALAPIAEWLRGSRLQEAVAALEPVWRVEVERLVPDPVPIRRETPAVSRTRPVAGARAVVDAWQRHRFFEGLARAVLSANRPTLLVLDDLQWCDQETVAWLAFLLGFAGDARLLVAATLRSEELEQNRDVATALRSLRSAGRITDLPLGPLDPAGTGQLAASLLGRTVDAAEQALLHATTGGYPLYVVEAARSLPDQAGSGQPLPAADLQAVLRHRLEQASPAAQEVAGLAAAFGRDFSLDLLSEAGDLEPEALVGAVDELWRRRILREQRGGYDFSHDLLRDAAYASVSPARRWLLHRRLAQGLELLHAGHLDDVAAQLAEQYDRGGRSDRALHYFARAAEVAAAVFAHAEAVRHHRRCLDLVRRLPAGRDRDRRELEVLQAMSAPLNAARGYSSPDLQATLERSVTLAQRLDRPQALLRNLVGLFAVRFVQGHVAQSHQLATRALALDGADPAAAGQAHFAFAGSATTLGRPGIAVEHFDLAIQLSTGEISLVVGNRPEVHAQAWAAHAHWLLGNDDQAALRCADAVERGRAADHPYSLAISLAYAAITHQVRGDTVALRAVAEELRRLCRRYEFAYYGEWAMIMEGWAAGGERGVTRIEEGIGRLRSRGAYARMPYWLSLLAQLLIGCGRPDAARAVLDAARASAEQRGDRWWLPEVLRLRAGLEPGAAVDMLRRAADLAVEQRSRALEARCRADLAGSGVRDADPPGSRGER</sequence>